<dbReference type="Pfam" id="PF16822">
    <property type="entry name" value="ALGX"/>
    <property type="match status" value="1"/>
</dbReference>
<comment type="pathway">
    <text evidence="2">Glycan biosynthesis; alginate biosynthesis.</text>
</comment>
<keyword evidence="3" id="KW-0808">Transferase</keyword>
<keyword evidence="7" id="KW-1133">Transmembrane helix</keyword>
<keyword evidence="7" id="KW-0812">Transmembrane</keyword>
<keyword evidence="7" id="KW-0472">Membrane</keyword>
<feature type="domain" description="AlgX/AlgJ SGNH hydrolase-like" evidence="8">
    <location>
        <begin position="108"/>
        <end position="239"/>
    </location>
</feature>
<sequence>MSGTGGADIVHGSGLPSPRWWRRYKDIPLIVLAILSLIAALIGWVTQYRLDEAAAQPAPVASGDPGDPSVAAACRPPIATPESEPWIDADGGGEATWKANSAELEDPVVLGRDGWAFYNDQVEENFSQAVGRRYLTVAEADAWHDYFASLQSGLAEQGIELSIQVSPSASSVYPQQLPEWTDGILGSTPLDQFLAASPDLPIVDFRSALRAASESDTVYTPVNSHWTDWGGYVAWQAYAGCHDSMYPGEEALWVPAVSGVESTRIYNEYAPYGVPDTGPEWTVPAFDETFADVAVTDSQGVTATVNGEDPVDLSKLPAATSTEGAKTAKTALILRDSMGNALSPYWGQTFEKTWQIQHRYDDWSNPPNFRALVDQYHPDVVIVQLAERHLANAPAVGITPGY</sequence>
<evidence type="ECO:0000313" key="10">
    <source>
        <dbReference type="Proteomes" id="UP000598426"/>
    </source>
</evidence>
<evidence type="ECO:0000256" key="3">
    <source>
        <dbReference type="ARBA" id="ARBA00022679"/>
    </source>
</evidence>
<evidence type="ECO:0000256" key="7">
    <source>
        <dbReference type="SAM" id="Phobius"/>
    </source>
</evidence>
<organism evidence="9 10">
    <name type="scientific">Microbacterium helvum</name>
    <dbReference type="NCBI Taxonomy" id="2773713"/>
    <lineage>
        <taxon>Bacteria</taxon>
        <taxon>Bacillati</taxon>
        <taxon>Actinomycetota</taxon>
        <taxon>Actinomycetes</taxon>
        <taxon>Micrococcales</taxon>
        <taxon>Microbacteriaceae</taxon>
        <taxon>Microbacterium</taxon>
    </lineage>
</organism>
<keyword evidence="5" id="KW-0574">Periplasm</keyword>
<accession>A0ABR8NMX4</accession>
<evidence type="ECO:0000313" key="9">
    <source>
        <dbReference type="EMBL" id="MBD3942019.1"/>
    </source>
</evidence>
<evidence type="ECO:0000256" key="1">
    <source>
        <dbReference type="ARBA" id="ARBA00004418"/>
    </source>
</evidence>
<reference evidence="9 10" key="1">
    <citation type="submission" date="2020-09" db="EMBL/GenBank/DDBJ databases">
        <title>Isolation and identification of active actinomycetes.</title>
        <authorList>
            <person name="Li X."/>
        </authorList>
    </citation>
    <scope>NUCLEOTIDE SEQUENCE [LARGE SCALE GENOMIC DNA]</scope>
    <source>
        <strain evidence="9 10">NEAU-LLC</strain>
    </source>
</reference>
<dbReference type="EMBL" id="JACXZS010000005">
    <property type="protein sequence ID" value="MBD3942019.1"/>
    <property type="molecule type" value="Genomic_DNA"/>
</dbReference>
<evidence type="ECO:0000256" key="2">
    <source>
        <dbReference type="ARBA" id="ARBA00005182"/>
    </source>
</evidence>
<comment type="subcellular location">
    <subcellularLocation>
        <location evidence="1">Periplasm</location>
    </subcellularLocation>
</comment>
<keyword evidence="4" id="KW-0732">Signal</keyword>
<keyword evidence="10" id="KW-1185">Reference proteome</keyword>
<evidence type="ECO:0000256" key="6">
    <source>
        <dbReference type="ARBA" id="ARBA00022841"/>
    </source>
</evidence>
<protein>
    <recommendedName>
        <fullName evidence="8">AlgX/AlgJ SGNH hydrolase-like domain-containing protein</fullName>
    </recommendedName>
</protein>
<dbReference type="RefSeq" id="WP_191171628.1">
    <property type="nucleotide sequence ID" value="NZ_JACXZS010000005.1"/>
</dbReference>
<keyword evidence="6" id="KW-0016">Alginate biosynthesis</keyword>
<dbReference type="InterPro" id="IPR031811">
    <property type="entry name" value="ALGX/ALGJ_SGNH-like"/>
</dbReference>
<gene>
    <name evidence="9" type="ORF">IF188_09960</name>
</gene>
<proteinExistence type="predicted"/>
<name>A0ABR8NMX4_9MICO</name>
<evidence type="ECO:0000256" key="5">
    <source>
        <dbReference type="ARBA" id="ARBA00022764"/>
    </source>
</evidence>
<evidence type="ECO:0000256" key="4">
    <source>
        <dbReference type="ARBA" id="ARBA00022729"/>
    </source>
</evidence>
<comment type="caution">
    <text evidence="9">The sequence shown here is derived from an EMBL/GenBank/DDBJ whole genome shotgun (WGS) entry which is preliminary data.</text>
</comment>
<dbReference type="Proteomes" id="UP000598426">
    <property type="component" value="Unassembled WGS sequence"/>
</dbReference>
<evidence type="ECO:0000259" key="8">
    <source>
        <dbReference type="Pfam" id="PF16822"/>
    </source>
</evidence>
<feature type="transmembrane region" description="Helical" evidence="7">
    <location>
        <begin position="27"/>
        <end position="46"/>
    </location>
</feature>